<sequence>MSSDLAKNTSSITIPSLSQMDIPIRVSRVQSKVVILKPLSSLPQQSLDGAKCCDKNTDKYTLNFHLDNSDLTDQQKAHEGIQERIQNLYDRLRKAVTAEMTVNMRKNNNTSAVEGTIHKAISSLENTMSERLANHFQSVAAITTPPQNKQELTYSSRAFNKKKKCFDSPLISPL</sequence>
<dbReference type="EMBL" id="UYJE01007982">
    <property type="protein sequence ID" value="VDI59867.1"/>
    <property type="molecule type" value="Genomic_DNA"/>
</dbReference>
<reference evidence="1" key="1">
    <citation type="submission" date="2018-11" db="EMBL/GenBank/DDBJ databases">
        <authorList>
            <person name="Alioto T."/>
            <person name="Alioto T."/>
        </authorList>
    </citation>
    <scope>NUCLEOTIDE SEQUENCE</scope>
</reference>
<evidence type="ECO:0000313" key="2">
    <source>
        <dbReference type="Proteomes" id="UP000596742"/>
    </source>
</evidence>
<name>A0A8B6G7K6_MYTGA</name>
<comment type="caution">
    <text evidence="1">The sequence shown here is derived from an EMBL/GenBank/DDBJ whole genome shotgun (WGS) entry which is preliminary data.</text>
</comment>
<organism evidence="1 2">
    <name type="scientific">Mytilus galloprovincialis</name>
    <name type="common">Mediterranean mussel</name>
    <dbReference type="NCBI Taxonomy" id="29158"/>
    <lineage>
        <taxon>Eukaryota</taxon>
        <taxon>Metazoa</taxon>
        <taxon>Spiralia</taxon>
        <taxon>Lophotrochozoa</taxon>
        <taxon>Mollusca</taxon>
        <taxon>Bivalvia</taxon>
        <taxon>Autobranchia</taxon>
        <taxon>Pteriomorphia</taxon>
        <taxon>Mytilida</taxon>
        <taxon>Mytiloidea</taxon>
        <taxon>Mytilidae</taxon>
        <taxon>Mytilinae</taxon>
        <taxon>Mytilus</taxon>
    </lineage>
</organism>
<dbReference type="Proteomes" id="UP000596742">
    <property type="component" value="Unassembled WGS sequence"/>
</dbReference>
<keyword evidence="2" id="KW-1185">Reference proteome</keyword>
<protein>
    <submittedName>
        <fullName evidence="1">Uncharacterized protein</fullName>
    </submittedName>
</protein>
<accession>A0A8B6G7K6</accession>
<proteinExistence type="predicted"/>
<dbReference type="AlphaFoldDB" id="A0A8B6G7K6"/>
<gene>
    <name evidence="1" type="ORF">MGAL_10B004402</name>
</gene>
<dbReference type="OrthoDB" id="10543210at2759"/>
<evidence type="ECO:0000313" key="1">
    <source>
        <dbReference type="EMBL" id="VDI59867.1"/>
    </source>
</evidence>